<dbReference type="InterPro" id="IPR016171">
    <property type="entry name" value="Vanillyl_alc_oxidase_C-sub2"/>
</dbReference>
<dbReference type="InterPro" id="IPR017900">
    <property type="entry name" value="4Fe4S_Fe_S_CS"/>
</dbReference>
<dbReference type="Pfam" id="PF01565">
    <property type="entry name" value="FAD_binding_4"/>
    <property type="match status" value="1"/>
</dbReference>
<evidence type="ECO:0000256" key="4">
    <source>
        <dbReference type="ARBA" id="ARBA00022827"/>
    </source>
</evidence>
<dbReference type="GO" id="GO:0004458">
    <property type="term" value="F:D-lactate dehydrogenase (cytochrome) activity"/>
    <property type="evidence" value="ECO:0007669"/>
    <property type="project" value="TreeGrafter"/>
</dbReference>
<keyword evidence="4" id="KW-0274">FAD</keyword>
<evidence type="ECO:0000259" key="9">
    <source>
        <dbReference type="PROSITE" id="PS51387"/>
    </source>
</evidence>
<dbReference type="PANTHER" id="PTHR11748">
    <property type="entry name" value="D-LACTATE DEHYDROGENASE"/>
    <property type="match status" value="1"/>
</dbReference>
<sequence length="975" mass="108159">MVLSKNQLPYNQLSSLLKGEVSYRHLDRAQHATDASAYREKPMGVVWPRDDSDLNLIVDFAYKNQIALIPRGAGTSLAGQVVGKGLVVNMSKHMNNIIELNTEEKWVIVEPGVVLDELNKYLAPHGLFFGPETSTSNRCTIGGMMGNNSCGSHSLVYGSTRDHLLEVHGYLANGEEVLFKEIQNWEFESKCQQEGLEGDIYREIKNMLSDAANIEEIKKEFPHIDIHRRNTGYAIDYLAGMSPFNEEGDNFNMCKLIAGSEGTLMLASKIKLNLVPTPPKHQALICVHFSSLQESLHGNIAALKHQPRAVELIDDKIIELAGESVAQQANRFFISGTPAAILVIELAHDSLTKLEKQVQNLIADFKREGLGYAYPIINAENMGKVWAFRKAGLGVLSNMKGDDLPVAVIEDTAVLPSDLPAYANEINELLDSLGKDCVFYAHVGSGELHLRPVLNLKNPEDVKLFRTIAKATAKIVKKYDGSLSGEHGDGRLRGEFIPFMVGDLNYALFIRIKNAFDPQGLFNPDKIVKTPPMNTSLRYRPANPEKKIKTIFSWDDTLGMLRAAEKCSGSGDCLKSEVIGGTMCPSYMATRDEKHSTRGRANILREYFTGNRSADKLSMEDVHEALSLCLSCKACKAECPSGVDVAKLKAEFMHHYYTKKGKPASALLVGYMPAINKLFAPVPWLFNLPTKIPVIKHILPRIIGFSPKRSIPGMNSLSVKKWARKNKTAGTRQKIVYFFADEFTNYLDSDIGIKAILLLQKLAYHVVVPDLLSSGRTYISKGLLKKAKAIANENIQLMAPIISPECPIVGIEPSALLTFRDEYLNLVDDKLLPEAKKIKACSFTIEEFLAKEMEAGHITREQFTSEKRKISFHGHCYQKALSNTVYLKQVLSFPTNYEAEEIDSGCCGMAGSFGFEKDTYSLSMKIAEMKLLPAIRAAEQSTLLSASGTSCRHQIKDGSDREAKHPVEILYEALV</sequence>
<keyword evidence="7" id="KW-0411">Iron-sulfur</keyword>
<protein>
    <submittedName>
        <fullName evidence="10">FAD/FMN-containing dehydrogenase</fullName>
    </submittedName>
</protein>
<name>A0A521D3R1_SACCC</name>
<dbReference type="AlphaFoldDB" id="A0A521D3R1"/>
<dbReference type="PROSITE" id="PS51387">
    <property type="entry name" value="FAD_PCMH"/>
    <property type="match status" value="1"/>
</dbReference>
<evidence type="ECO:0000259" key="8">
    <source>
        <dbReference type="PROSITE" id="PS51379"/>
    </source>
</evidence>
<evidence type="ECO:0000256" key="1">
    <source>
        <dbReference type="ARBA" id="ARBA00001974"/>
    </source>
</evidence>
<accession>A0A521D3R1</accession>
<dbReference type="Pfam" id="PF13534">
    <property type="entry name" value="Fer4_17"/>
    <property type="match status" value="1"/>
</dbReference>
<feature type="domain" description="4Fe-4S ferredoxin-type" evidence="8">
    <location>
        <begin position="619"/>
        <end position="651"/>
    </location>
</feature>
<dbReference type="OrthoDB" id="9767256at2"/>
<dbReference type="InterPro" id="IPR009051">
    <property type="entry name" value="Helical_ferredxn"/>
</dbReference>
<dbReference type="RefSeq" id="WP_142533337.1">
    <property type="nucleotide sequence ID" value="NZ_FXTB01000004.1"/>
</dbReference>
<evidence type="ECO:0000256" key="7">
    <source>
        <dbReference type="ARBA" id="ARBA00023014"/>
    </source>
</evidence>
<gene>
    <name evidence="10" type="ORF">SAMN06265379_104188</name>
</gene>
<dbReference type="Gene3D" id="1.10.1060.10">
    <property type="entry name" value="Alpha-helical ferredoxin"/>
    <property type="match status" value="1"/>
</dbReference>
<dbReference type="SUPFAM" id="SSF46548">
    <property type="entry name" value="alpha-helical ferredoxin"/>
    <property type="match status" value="1"/>
</dbReference>
<dbReference type="Gene3D" id="3.30.465.10">
    <property type="match status" value="1"/>
</dbReference>
<dbReference type="InterPro" id="IPR006094">
    <property type="entry name" value="Oxid_FAD_bind_N"/>
</dbReference>
<proteinExistence type="predicted"/>
<dbReference type="InterPro" id="IPR004113">
    <property type="entry name" value="FAD-bd_oxidored_4_C"/>
</dbReference>
<keyword evidence="2" id="KW-0285">Flavoprotein</keyword>
<keyword evidence="3" id="KW-0479">Metal-binding</keyword>
<dbReference type="GO" id="GO:0046872">
    <property type="term" value="F:metal ion binding"/>
    <property type="evidence" value="ECO:0007669"/>
    <property type="project" value="UniProtKB-KW"/>
</dbReference>
<dbReference type="InterPro" id="IPR036318">
    <property type="entry name" value="FAD-bd_PCMH-like_sf"/>
</dbReference>
<dbReference type="PROSITE" id="PS51379">
    <property type="entry name" value="4FE4S_FER_2"/>
    <property type="match status" value="1"/>
</dbReference>
<evidence type="ECO:0000256" key="3">
    <source>
        <dbReference type="ARBA" id="ARBA00022723"/>
    </source>
</evidence>
<keyword evidence="11" id="KW-1185">Reference proteome</keyword>
<comment type="cofactor">
    <cofactor evidence="1">
        <name>FAD</name>
        <dbReference type="ChEBI" id="CHEBI:57692"/>
    </cofactor>
</comment>
<evidence type="ECO:0000256" key="5">
    <source>
        <dbReference type="ARBA" id="ARBA00023002"/>
    </source>
</evidence>
<keyword evidence="6" id="KW-0408">Iron</keyword>
<dbReference type="PANTHER" id="PTHR11748:SF119">
    <property type="entry name" value="D-2-HYDROXYGLUTARATE DEHYDROGENASE"/>
    <property type="match status" value="1"/>
</dbReference>
<dbReference type="SUPFAM" id="SSF56176">
    <property type="entry name" value="FAD-binding/transporter-associated domain-like"/>
    <property type="match status" value="1"/>
</dbReference>
<dbReference type="Gene3D" id="3.30.70.2740">
    <property type="match status" value="1"/>
</dbReference>
<dbReference type="InterPro" id="IPR016164">
    <property type="entry name" value="FAD-linked_Oxase-like_C"/>
</dbReference>
<dbReference type="Proteomes" id="UP000319040">
    <property type="component" value="Unassembled WGS sequence"/>
</dbReference>
<dbReference type="Gene3D" id="1.10.45.10">
    <property type="entry name" value="Vanillyl-alcohol Oxidase, Chain A, domain 4"/>
    <property type="match status" value="1"/>
</dbReference>
<keyword evidence="5" id="KW-0560">Oxidoreductase</keyword>
<evidence type="ECO:0000256" key="6">
    <source>
        <dbReference type="ARBA" id="ARBA00023004"/>
    </source>
</evidence>
<dbReference type="EMBL" id="FXTB01000004">
    <property type="protein sequence ID" value="SMO66333.1"/>
    <property type="molecule type" value="Genomic_DNA"/>
</dbReference>
<evidence type="ECO:0000256" key="2">
    <source>
        <dbReference type="ARBA" id="ARBA00022630"/>
    </source>
</evidence>
<evidence type="ECO:0000313" key="10">
    <source>
        <dbReference type="EMBL" id="SMO66333.1"/>
    </source>
</evidence>
<dbReference type="PROSITE" id="PS00198">
    <property type="entry name" value="4FE4S_FER_1"/>
    <property type="match status" value="1"/>
</dbReference>
<dbReference type="SUPFAM" id="SSF55103">
    <property type="entry name" value="FAD-linked oxidases, C-terminal domain"/>
    <property type="match status" value="1"/>
</dbReference>
<dbReference type="GO" id="GO:1903457">
    <property type="term" value="P:lactate catabolic process"/>
    <property type="evidence" value="ECO:0007669"/>
    <property type="project" value="TreeGrafter"/>
</dbReference>
<evidence type="ECO:0000313" key="11">
    <source>
        <dbReference type="Proteomes" id="UP000319040"/>
    </source>
</evidence>
<dbReference type="InterPro" id="IPR016166">
    <property type="entry name" value="FAD-bd_PCMH"/>
</dbReference>
<dbReference type="InterPro" id="IPR016169">
    <property type="entry name" value="FAD-bd_PCMH_sub2"/>
</dbReference>
<organism evidence="10 11">
    <name type="scientific">Saccharicrinis carchari</name>
    <dbReference type="NCBI Taxonomy" id="1168039"/>
    <lineage>
        <taxon>Bacteria</taxon>
        <taxon>Pseudomonadati</taxon>
        <taxon>Bacteroidota</taxon>
        <taxon>Bacteroidia</taxon>
        <taxon>Marinilabiliales</taxon>
        <taxon>Marinilabiliaceae</taxon>
        <taxon>Saccharicrinis</taxon>
    </lineage>
</organism>
<dbReference type="GO" id="GO:0051536">
    <property type="term" value="F:iron-sulfur cluster binding"/>
    <property type="evidence" value="ECO:0007669"/>
    <property type="project" value="UniProtKB-KW"/>
</dbReference>
<reference evidence="10 11" key="1">
    <citation type="submission" date="2017-05" db="EMBL/GenBank/DDBJ databases">
        <authorList>
            <person name="Varghese N."/>
            <person name="Submissions S."/>
        </authorList>
    </citation>
    <scope>NUCLEOTIDE SEQUENCE [LARGE SCALE GENOMIC DNA]</scope>
    <source>
        <strain evidence="10 11">DSM 27040</strain>
    </source>
</reference>
<dbReference type="GO" id="GO:0008720">
    <property type="term" value="F:D-lactate dehydrogenase (NAD+) activity"/>
    <property type="evidence" value="ECO:0007669"/>
    <property type="project" value="TreeGrafter"/>
</dbReference>
<feature type="domain" description="FAD-binding PCMH-type" evidence="9">
    <location>
        <begin position="38"/>
        <end position="277"/>
    </location>
</feature>
<dbReference type="Pfam" id="PF02913">
    <property type="entry name" value="FAD-oxidase_C"/>
    <property type="match status" value="1"/>
</dbReference>
<dbReference type="InterPro" id="IPR017896">
    <property type="entry name" value="4Fe4S_Fe-S-bd"/>
</dbReference>
<dbReference type="GO" id="GO:0071949">
    <property type="term" value="F:FAD binding"/>
    <property type="evidence" value="ECO:0007669"/>
    <property type="project" value="InterPro"/>
</dbReference>